<dbReference type="GO" id="GO:0032259">
    <property type="term" value="P:methylation"/>
    <property type="evidence" value="ECO:0007669"/>
    <property type="project" value="UniProtKB-KW"/>
</dbReference>
<dbReference type="Pfam" id="PF13649">
    <property type="entry name" value="Methyltransf_25"/>
    <property type="match status" value="1"/>
</dbReference>
<dbReference type="PANTHER" id="PTHR43861">
    <property type="entry name" value="TRANS-ACONITATE 2-METHYLTRANSFERASE-RELATED"/>
    <property type="match status" value="1"/>
</dbReference>
<keyword evidence="5" id="KW-1185">Reference proteome</keyword>
<name>A0A1M7YLQ5_9BACT</name>
<evidence type="ECO:0000313" key="5">
    <source>
        <dbReference type="Proteomes" id="UP000184603"/>
    </source>
</evidence>
<gene>
    <name evidence="4" type="ORF">SAMN02745220_05181</name>
</gene>
<proteinExistence type="predicted"/>
<keyword evidence="1 4" id="KW-0489">Methyltransferase</keyword>
<evidence type="ECO:0000256" key="2">
    <source>
        <dbReference type="ARBA" id="ARBA00022679"/>
    </source>
</evidence>
<sequence length="278" mass="31863">MKLNDYITSASRPLVYTPGTATMWDDEHISKQLLAVHLNPDIDLASRKPTTILSTIEWLEATVLRPGAAILDMGCGPGLYAEHLAARGYRVSGVDISTNSIHYARESANRKGFDITYHNLDYVELDERETFDLVLMIFTDFGVLVPEIRQKVLSNIYRSLKPGGIFCFDFLNDNFPLAETGNREWEICKEGFWKSGPYLALQEKHYYPKQNVCLSQHIITDDRGEADIYRFWTHAFTHAQIEKLVRDKGFGHCSFYKNILPDCELYRSDDISFCLTTK</sequence>
<organism evidence="4 5">
    <name type="scientific">Desulfopila aestuarii DSM 18488</name>
    <dbReference type="NCBI Taxonomy" id="1121416"/>
    <lineage>
        <taxon>Bacteria</taxon>
        <taxon>Pseudomonadati</taxon>
        <taxon>Thermodesulfobacteriota</taxon>
        <taxon>Desulfobulbia</taxon>
        <taxon>Desulfobulbales</taxon>
        <taxon>Desulfocapsaceae</taxon>
        <taxon>Desulfopila</taxon>
    </lineage>
</organism>
<evidence type="ECO:0000259" key="3">
    <source>
        <dbReference type="Pfam" id="PF13649"/>
    </source>
</evidence>
<evidence type="ECO:0000256" key="1">
    <source>
        <dbReference type="ARBA" id="ARBA00022603"/>
    </source>
</evidence>
<dbReference type="GO" id="GO:0008168">
    <property type="term" value="F:methyltransferase activity"/>
    <property type="evidence" value="ECO:0007669"/>
    <property type="project" value="UniProtKB-KW"/>
</dbReference>
<dbReference type="OrthoDB" id="5522265at2"/>
<dbReference type="InterPro" id="IPR029063">
    <property type="entry name" value="SAM-dependent_MTases_sf"/>
</dbReference>
<keyword evidence="2 4" id="KW-0808">Transferase</keyword>
<feature type="domain" description="Methyltransferase" evidence="3">
    <location>
        <begin position="70"/>
        <end position="164"/>
    </location>
</feature>
<dbReference type="SUPFAM" id="SSF53335">
    <property type="entry name" value="S-adenosyl-L-methionine-dependent methyltransferases"/>
    <property type="match status" value="1"/>
</dbReference>
<dbReference type="RefSeq" id="WP_084554603.1">
    <property type="nucleotide sequence ID" value="NZ_FRFE01000060.1"/>
</dbReference>
<protein>
    <submittedName>
        <fullName evidence="4">Methyltransferase domain-containing protein</fullName>
    </submittedName>
</protein>
<dbReference type="InterPro" id="IPR041698">
    <property type="entry name" value="Methyltransf_25"/>
</dbReference>
<dbReference type="CDD" id="cd02440">
    <property type="entry name" value="AdoMet_MTases"/>
    <property type="match status" value="1"/>
</dbReference>
<dbReference type="AlphaFoldDB" id="A0A1M7YLQ5"/>
<dbReference type="Proteomes" id="UP000184603">
    <property type="component" value="Unassembled WGS sequence"/>
</dbReference>
<evidence type="ECO:0000313" key="4">
    <source>
        <dbReference type="EMBL" id="SHO53519.1"/>
    </source>
</evidence>
<dbReference type="EMBL" id="FRFE01000060">
    <property type="protein sequence ID" value="SHO53519.1"/>
    <property type="molecule type" value="Genomic_DNA"/>
</dbReference>
<dbReference type="Gene3D" id="3.40.50.150">
    <property type="entry name" value="Vaccinia Virus protein VP39"/>
    <property type="match status" value="1"/>
</dbReference>
<accession>A0A1M7YLQ5</accession>
<dbReference type="PANTHER" id="PTHR43861:SF1">
    <property type="entry name" value="TRANS-ACONITATE 2-METHYLTRANSFERASE"/>
    <property type="match status" value="1"/>
</dbReference>
<dbReference type="Gene3D" id="2.20.25.110">
    <property type="entry name" value="S-adenosyl-L-methionine-dependent methyltransferases"/>
    <property type="match status" value="1"/>
</dbReference>
<dbReference type="STRING" id="1121416.SAMN02745220_05181"/>
<reference evidence="4 5" key="1">
    <citation type="submission" date="2016-12" db="EMBL/GenBank/DDBJ databases">
        <authorList>
            <person name="Song W.-J."/>
            <person name="Kurnit D.M."/>
        </authorList>
    </citation>
    <scope>NUCLEOTIDE SEQUENCE [LARGE SCALE GENOMIC DNA]</scope>
    <source>
        <strain evidence="4 5">DSM 18488</strain>
    </source>
</reference>